<sequence length="107" mass="11508">MDRMTTFFFGTWATRVYLFAVAVTSVILLGGNLATGNHEPTSAAVYLIGLTAPVSVIFAPVFLLGDGWLSIAMLWLSVAAGLLLNTLLINTIVGEVGRLRSRRARPN</sequence>
<dbReference type="AlphaFoldDB" id="A0A919JPV1"/>
<keyword evidence="1" id="KW-0812">Transmembrane</keyword>
<reference evidence="2" key="1">
    <citation type="submission" date="2021-01" db="EMBL/GenBank/DDBJ databases">
        <title>Whole genome shotgun sequence of Actinoplanes nipponensis NBRC 14063.</title>
        <authorList>
            <person name="Komaki H."/>
            <person name="Tamura T."/>
        </authorList>
    </citation>
    <scope>NUCLEOTIDE SEQUENCE</scope>
    <source>
        <strain evidence="2">NBRC 14063</strain>
    </source>
</reference>
<keyword evidence="3" id="KW-1185">Reference proteome</keyword>
<dbReference type="InterPro" id="IPR057702">
    <property type="entry name" value="DUF7942"/>
</dbReference>
<dbReference type="Proteomes" id="UP000647172">
    <property type="component" value="Unassembled WGS sequence"/>
</dbReference>
<organism evidence="2 3">
    <name type="scientific">Actinoplanes nipponensis</name>
    <dbReference type="NCBI Taxonomy" id="135950"/>
    <lineage>
        <taxon>Bacteria</taxon>
        <taxon>Bacillati</taxon>
        <taxon>Actinomycetota</taxon>
        <taxon>Actinomycetes</taxon>
        <taxon>Micromonosporales</taxon>
        <taxon>Micromonosporaceae</taxon>
        <taxon>Actinoplanes</taxon>
    </lineage>
</organism>
<feature type="transmembrane region" description="Helical" evidence="1">
    <location>
        <begin position="71"/>
        <end position="93"/>
    </location>
</feature>
<gene>
    <name evidence="2" type="ORF">Ani05nite_71220</name>
</gene>
<evidence type="ECO:0000313" key="3">
    <source>
        <dbReference type="Proteomes" id="UP000647172"/>
    </source>
</evidence>
<feature type="transmembrane region" description="Helical" evidence="1">
    <location>
        <begin position="43"/>
        <end position="65"/>
    </location>
</feature>
<comment type="caution">
    <text evidence="2">The sequence shown here is derived from an EMBL/GenBank/DDBJ whole genome shotgun (WGS) entry which is preliminary data.</text>
</comment>
<dbReference type="NCBIfam" id="NF046119">
    <property type="entry name" value="memb_SCO4225"/>
    <property type="match status" value="1"/>
</dbReference>
<protein>
    <submittedName>
        <fullName evidence="2">Uncharacterized protein</fullName>
    </submittedName>
</protein>
<dbReference type="EMBL" id="BOMQ01000086">
    <property type="protein sequence ID" value="GIE53588.1"/>
    <property type="molecule type" value="Genomic_DNA"/>
</dbReference>
<name>A0A919JPV1_9ACTN</name>
<keyword evidence="1" id="KW-1133">Transmembrane helix</keyword>
<evidence type="ECO:0000313" key="2">
    <source>
        <dbReference type="EMBL" id="GIE53588.1"/>
    </source>
</evidence>
<feature type="transmembrane region" description="Helical" evidence="1">
    <location>
        <begin position="12"/>
        <end position="31"/>
    </location>
</feature>
<dbReference type="Pfam" id="PF25637">
    <property type="entry name" value="DUF7942"/>
    <property type="match status" value="1"/>
</dbReference>
<accession>A0A919JPV1</accession>
<proteinExistence type="predicted"/>
<evidence type="ECO:0000256" key="1">
    <source>
        <dbReference type="SAM" id="Phobius"/>
    </source>
</evidence>
<keyword evidence="1" id="KW-0472">Membrane</keyword>